<keyword evidence="2" id="KW-1185">Reference proteome</keyword>
<comment type="caution">
    <text evidence="1">The sequence shown here is derived from an EMBL/GenBank/DDBJ whole genome shotgun (WGS) entry which is preliminary data.</text>
</comment>
<evidence type="ECO:0000313" key="1">
    <source>
        <dbReference type="EMBL" id="MFA9478572.1"/>
    </source>
</evidence>
<proteinExistence type="predicted"/>
<dbReference type="RefSeq" id="WP_425345498.1">
    <property type="nucleotide sequence ID" value="NZ_JBGUBD010000005.1"/>
</dbReference>
<dbReference type="Proteomes" id="UP001575105">
    <property type="component" value="Unassembled WGS sequence"/>
</dbReference>
<organism evidence="1 2">
    <name type="scientific">Natronomicrosphaera hydrolytica</name>
    <dbReference type="NCBI Taxonomy" id="3242702"/>
    <lineage>
        <taxon>Bacteria</taxon>
        <taxon>Pseudomonadati</taxon>
        <taxon>Planctomycetota</taxon>
        <taxon>Phycisphaerae</taxon>
        <taxon>Phycisphaerales</taxon>
        <taxon>Phycisphaeraceae</taxon>
        <taxon>Natronomicrosphaera</taxon>
    </lineage>
</organism>
<sequence length="76" mass="8708">MTKQSPIRPTTVERWHMLARDIEQTAKAIEAGTMTSDDAEERIGRLCSREALALRAKSMTDRRPEYRMVQPRGTGF</sequence>
<accession>A0ABV4U6U4</accession>
<evidence type="ECO:0000313" key="2">
    <source>
        <dbReference type="Proteomes" id="UP001575105"/>
    </source>
</evidence>
<protein>
    <submittedName>
        <fullName evidence="1">Uncharacterized protein</fullName>
    </submittedName>
</protein>
<name>A0ABV4U6U4_9BACT</name>
<dbReference type="EMBL" id="JBGUBD010000005">
    <property type="protein sequence ID" value="MFA9478572.1"/>
    <property type="molecule type" value="Genomic_DNA"/>
</dbReference>
<reference evidence="1 2" key="1">
    <citation type="submission" date="2024-08" db="EMBL/GenBank/DDBJ databases">
        <title>Whole-genome sequencing of halo(alkali)philic microorganisms from hypersaline lakes.</title>
        <authorList>
            <person name="Sorokin D.Y."/>
            <person name="Merkel A.Y."/>
            <person name="Messina E."/>
            <person name="Yakimov M."/>
        </authorList>
    </citation>
    <scope>NUCLEOTIDE SEQUENCE [LARGE SCALE GENOMIC DNA]</scope>
    <source>
        <strain evidence="1 2">AB-hyl4</strain>
    </source>
</reference>
<gene>
    <name evidence="1" type="ORF">ACERK3_09715</name>
</gene>